<feature type="domain" description="RNase H type-1" evidence="1">
    <location>
        <begin position="90"/>
        <end position="169"/>
    </location>
</feature>
<dbReference type="InterPro" id="IPR012337">
    <property type="entry name" value="RNaseH-like_sf"/>
</dbReference>
<dbReference type="PANTHER" id="PTHR47074:SF48">
    <property type="entry name" value="POLYNUCLEOTIDYL TRANSFERASE, RIBONUCLEASE H-LIKE SUPERFAMILY PROTEIN"/>
    <property type="match status" value="1"/>
</dbReference>
<proteinExistence type="predicted"/>
<dbReference type="InterPro" id="IPR044730">
    <property type="entry name" value="RNase_H-like_dom_plant"/>
</dbReference>
<dbReference type="Gene3D" id="3.30.420.10">
    <property type="entry name" value="Ribonuclease H-like superfamily/Ribonuclease H"/>
    <property type="match status" value="1"/>
</dbReference>
<dbReference type="EMBL" id="LXQA010087445">
    <property type="protein sequence ID" value="MCI13244.1"/>
    <property type="molecule type" value="Genomic_DNA"/>
</dbReference>
<evidence type="ECO:0000259" key="1">
    <source>
        <dbReference type="Pfam" id="PF13456"/>
    </source>
</evidence>
<comment type="caution">
    <text evidence="2">The sequence shown here is derived from an EMBL/GenBank/DDBJ whole genome shotgun (WGS) entry which is preliminary data.</text>
</comment>
<dbReference type="CDD" id="cd06222">
    <property type="entry name" value="RNase_H_like"/>
    <property type="match status" value="1"/>
</dbReference>
<dbReference type="AlphaFoldDB" id="A0A392PN47"/>
<dbReference type="InterPro" id="IPR036397">
    <property type="entry name" value="RNaseH_sf"/>
</dbReference>
<reference evidence="2 3" key="1">
    <citation type="journal article" date="2018" name="Front. Plant Sci.">
        <title>Red Clover (Trifolium pratense) and Zigzag Clover (T. medium) - A Picture of Genomic Similarities and Differences.</title>
        <authorList>
            <person name="Dluhosova J."/>
            <person name="Istvanek J."/>
            <person name="Nedelnik J."/>
            <person name="Repkova J."/>
        </authorList>
    </citation>
    <scope>NUCLEOTIDE SEQUENCE [LARGE SCALE GENOMIC DNA]</scope>
    <source>
        <strain evidence="3">cv. 10/8</strain>
        <tissue evidence="2">Leaf</tissue>
    </source>
</reference>
<dbReference type="InterPro" id="IPR052929">
    <property type="entry name" value="RNase_H-like_EbsB-rel"/>
</dbReference>
<feature type="non-terminal residue" evidence="2">
    <location>
        <position position="172"/>
    </location>
</feature>
<keyword evidence="3" id="KW-1185">Reference proteome</keyword>
<dbReference type="PANTHER" id="PTHR47074">
    <property type="entry name" value="BNAC02G40300D PROTEIN"/>
    <property type="match status" value="1"/>
</dbReference>
<organism evidence="2 3">
    <name type="scientific">Trifolium medium</name>
    <dbReference type="NCBI Taxonomy" id="97028"/>
    <lineage>
        <taxon>Eukaryota</taxon>
        <taxon>Viridiplantae</taxon>
        <taxon>Streptophyta</taxon>
        <taxon>Embryophyta</taxon>
        <taxon>Tracheophyta</taxon>
        <taxon>Spermatophyta</taxon>
        <taxon>Magnoliopsida</taxon>
        <taxon>eudicotyledons</taxon>
        <taxon>Gunneridae</taxon>
        <taxon>Pentapetalae</taxon>
        <taxon>rosids</taxon>
        <taxon>fabids</taxon>
        <taxon>Fabales</taxon>
        <taxon>Fabaceae</taxon>
        <taxon>Papilionoideae</taxon>
        <taxon>50 kb inversion clade</taxon>
        <taxon>NPAAA clade</taxon>
        <taxon>Hologalegina</taxon>
        <taxon>IRL clade</taxon>
        <taxon>Trifolieae</taxon>
        <taxon>Trifolium</taxon>
    </lineage>
</organism>
<dbReference type="Pfam" id="PF13456">
    <property type="entry name" value="RVT_3"/>
    <property type="match status" value="1"/>
</dbReference>
<dbReference type="InterPro" id="IPR002156">
    <property type="entry name" value="RNaseH_domain"/>
</dbReference>
<name>A0A392PN47_9FABA</name>
<accession>A0A392PN47</accession>
<sequence>MCDSESLEKIVAITYGIWYARNQTIFQDKCLPPSEVCSIALAQLHEYQSFGANNLPNRPVMSGRRGNNTSWSPPPRGTLKMNVDAHLSSDGRWFSGLVLRQCDGSTIGATTRAHTGVGDAVFGEALGLNEALLWIEKIGLGRVIIELDSQILVNAVKKKSRVRKNWGYVVQR</sequence>
<evidence type="ECO:0000313" key="2">
    <source>
        <dbReference type="EMBL" id="MCI13244.1"/>
    </source>
</evidence>
<evidence type="ECO:0000313" key="3">
    <source>
        <dbReference type="Proteomes" id="UP000265520"/>
    </source>
</evidence>
<dbReference type="SUPFAM" id="SSF53098">
    <property type="entry name" value="Ribonuclease H-like"/>
    <property type="match status" value="1"/>
</dbReference>
<dbReference type="GO" id="GO:0004523">
    <property type="term" value="F:RNA-DNA hybrid ribonuclease activity"/>
    <property type="evidence" value="ECO:0007669"/>
    <property type="project" value="InterPro"/>
</dbReference>
<dbReference type="GO" id="GO:0003676">
    <property type="term" value="F:nucleic acid binding"/>
    <property type="evidence" value="ECO:0007669"/>
    <property type="project" value="InterPro"/>
</dbReference>
<protein>
    <submittedName>
        <fullName evidence="2">Ribonuclease H protein</fullName>
    </submittedName>
</protein>
<dbReference type="Proteomes" id="UP000265520">
    <property type="component" value="Unassembled WGS sequence"/>
</dbReference>